<organism evidence="2 3">
    <name type="scientific">Falsiroseomonas frigidaquae</name>
    <dbReference type="NCBI Taxonomy" id="487318"/>
    <lineage>
        <taxon>Bacteria</taxon>
        <taxon>Pseudomonadati</taxon>
        <taxon>Pseudomonadota</taxon>
        <taxon>Alphaproteobacteria</taxon>
        <taxon>Acetobacterales</taxon>
        <taxon>Roseomonadaceae</taxon>
        <taxon>Falsiroseomonas</taxon>
    </lineage>
</organism>
<proteinExistence type="inferred from homology"/>
<reference evidence="2 3" key="1">
    <citation type="submission" date="2020-03" db="EMBL/GenBank/DDBJ databases">
        <title>Roseomonas selenitidurans sp. nov. isolated from soil.</title>
        <authorList>
            <person name="Liu H."/>
        </authorList>
    </citation>
    <scope>NUCLEOTIDE SEQUENCE [LARGE SCALE GENOMIC DNA]</scope>
    <source>
        <strain evidence="2 3">JCM 15073</strain>
    </source>
</reference>
<gene>
    <name evidence="2" type="ORF">HB662_20695</name>
</gene>
<dbReference type="Gene3D" id="1.10.630.10">
    <property type="entry name" value="Cytochrome P450"/>
    <property type="match status" value="1"/>
</dbReference>
<sequence length="437" mass="48257">MLKLARENWLAIWAKSSFERDVYGSRLFLRDVVVCNSPDSVHYVFVERHENFQRKSPQHRHALTPLLGDGLFVSDGPLWRERRRVVAPVTHVSRLAELAPAITEAAAERREQWRALANGPAPGPLDVLAEMGHLTAEIICRTIFGRALGRDAAGEVVAAFAEYQAHIGQTDILSLLGLPDWFPRFRGPRVRLAARRIHKVVDGLIADILEGSHGGEASLIRAMSEAKVPGTDRPMDRRAFRNEAIVLFMAGHETTANTLAWALFMLSQDSASAERLAGEVREVLGDRVATLADLPNLPFTRAVVEETLRLYPPVPLLSREALGPDRIGDRPVTKGAIILVSPWLLHRKPGLWDQPDAFIPDRFMPGAPKPPRHAYIPFSTGPRICTGQHLGLAEATICLAALAGSFRLVLEPGTQVMPVARLTLRPGETLPMRLTAR</sequence>
<evidence type="ECO:0000313" key="3">
    <source>
        <dbReference type="Proteomes" id="UP000765160"/>
    </source>
</evidence>
<dbReference type="PANTHER" id="PTHR24305:SF166">
    <property type="entry name" value="CYTOCHROME P450 12A4, MITOCHONDRIAL-RELATED"/>
    <property type="match status" value="1"/>
</dbReference>
<dbReference type="PRINTS" id="PR00463">
    <property type="entry name" value="EP450I"/>
</dbReference>
<evidence type="ECO:0000256" key="1">
    <source>
        <dbReference type="ARBA" id="ARBA00010617"/>
    </source>
</evidence>
<dbReference type="InterPro" id="IPR036396">
    <property type="entry name" value="Cyt_P450_sf"/>
</dbReference>
<dbReference type="InterPro" id="IPR002401">
    <property type="entry name" value="Cyt_P450_E_grp-I"/>
</dbReference>
<comment type="similarity">
    <text evidence="1">Belongs to the cytochrome P450 family.</text>
</comment>
<dbReference type="SUPFAM" id="SSF48264">
    <property type="entry name" value="Cytochrome P450"/>
    <property type="match status" value="1"/>
</dbReference>
<dbReference type="InterPro" id="IPR050121">
    <property type="entry name" value="Cytochrome_P450_monoxygenase"/>
</dbReference>
<protein>
    <submittedName>
        <fullName evidence="2">Cytochrome P450</fullName>
    </submittedName>
</protein>
<accession>A0ABX1F4M1</accession>
<dbReference type="PRINTS" id="PR00385">
    <property type="entry name" value="P450"/>
</dbReference>
<dbReference type="EMBL" id="JAAVTX010000006">
    <property type="protein sequence ID" value="NKE47209.1"/>
    <property type="molecule type" value="Genomic_DNA"/>
</dbReference>
<dbReference type="Proteomes" id="UP000765160">
    <property type="component" value="Unassembled WGS sequence"/>
</dbReference>
<evidence type="ECO:0000313" key="2">
    <source>
        <dbReference type="EMBL" id="NKE47209.1"/>
    </source>
</evidence>
<dbReference type="Pfam" id="PF00067">
    <property type="entry name" value="p450"/>
    <property type="match status" value="1"/>
</dbReference>
<keyword evidence="3" id="KW-1185">Reference proteome</keyword>
<comment type="caution">
    <text evidence="2">The sequence shown here is derived from an EMBL/GenBank/DDBJ whole genome shotgun (WGS) entry which is preliminary data.</text>
</comment>
<name>A0ABX1F4M1_9PROT</name>
<dbReference type="InterPro" id="IPR001128">
    <property type="entry name" value="Cyt_P450"/>
</dbReference>
<dbReference type="PANTHER" id="PTHR24305">
    <property type="entry name" value="CYTOCHROME P450"/>
    <property type="match status" value="1"/>
</dbReference>